<gene>
    <name evidence="2" type="ORF">YQE_05315</name>
</gene>
<dbReference type="EnsemblMetazoa" id="XM_019902463.1">
    <property type="protein sequence ID" value="XP_019758022.1"/>
    <property type="gene ID" value="LOC109536303"/>
</dbReference>
<keyword evidence="4" id="KW-1185">Reference proteome</keyword>
<reference evidence="3" key="2">
    <citation type="submission" date="2024-08" db="UniProtKB">
        <authorList>
            <consortium name="EnsemblMetazoa"/>
        </authorList>
    </citation>
    <scope>IDENTIFICATION</scope>
</reference>
<dbReference type="HOGENOM" id="CLU_1338783_0_0_1"/>
<name>N6UC02_DENPD</name>
<dbReference type="KEGG" id="dpa:109536303"/>
<evidence type="ECO:0000313" key="3">
    <source>
        <dbReference type="EnsemblMetazoa" id="XP_019758022.1"/>
    </source>
</evidence>
<feature type="chain" id="PRO_5010972035" description="Lipocalin/cytosolic fatty-acid binding domain-containing protein" evidence="1">
    <location>
        <begin position="19"/>
        <end position="205"/>
    </location>
</feature>
<feature type="signal peptide" evidence="1">
    <location>
        <begin position="1"/>
        <end position="18"/>
    </location>
</feature>
<reference evidence="2 4" key="1">
    <citation type="journal article" date="2013" name="Genome Biol.">
        <title>Draft genome of the mountain pine beetle, Dendroctonus ponderosae Hopkins, a major forest pest.</title>
        <authorList>
            <person name="Keeling C.I."/>
            <person name="Yuen M.M."/>
            <person name="Liao N.Y."/>
            <person name="Docking T.R."/>
            <person name="Chan S.K."/>
            <person name="Taylor G.A."/>
            <person name="Palmquist D.L."/>
            <person name="Jackman S.D."/>
            <person name="Nguyen A."/>
            <person name="Li M."/>
            <person name="Henderson H."/>
            <person name="Janes J.K."/>
            <person name="Zhao Y."/>
            <person name="Pandoh P."/>
            <person name="Moore R."/>
            <person name="Sperling F.A."/>
            <person name="Huber D.P."/>
            <person name="Birol I."/>
            <person name="Jones S.J."/>
            <person name="Bohlmann J."/>
        </authorList>
    </citation>
    <scope>NUCLEOTIDE SEQUENCE</scope>
</reference>
<dbReference type="EMBL" id="KB740923">
    <property type="protein sequence ID" value="ENN78161.1"/>
    <property type="molecule type" value="Genomic_DNA"/>
</dbReference>
<evidence type="ECO:0000256" key="1">
    <source>
        <dbReference type="SAM" id="SignalP"/>
    </source>
</evidence>
<keyword evidence="1" id="KW-0732">Signal</keyword>
<evidence type="ECO:0000313" key="4">
    <source>
        <dbReference type="Proteomes" id="UP000019118"/>
    </source>
</evidence>
<organism evidence="2">
    <name type="scientific">Dendroctonus ponderosae</name>
    <name type="common">Mountain pine beetle</name>
    <dbReference type="NCBI Taxonomy" id="77166"/>
    <lineage>
        <taxon>Eukaryota</taxon>
        <taxon>Metazoa</taxon>
        <taxon>Ecdysozoa</taxon>
        <taxon>Arthropoda</taxon>
        <taxon>Hexapoda</taxon>
        <taxon>Insecta</taxon>
        <taxon>Pterygota</taxon>
        <taxon>Neoptera</taxon>
        <taxon>Endopterygota</taxon>
        <taxon>Coleoptera</taxon>
        <taxon>Polyphaga</taxon>
        <taxon>Cucujiformia</taxon>
        <taxon>Curculionidae</taxon>
        <taxon>Scolytinae</taxon>
        <taxon>Dendroctonus</taxon>
    </lineage>
</organism>
<sequence length="205" mass="23688">MSFLYLILYLSVNHILRCAGECKIPMQDPYSQLSTTFLKGYWYEHLYTTKVLKNDPCSHFEIKCASANQSCEIRNEIWKSYLIIHLWNGTITQNDSRVILTQNPDEEPASYDINLKFVGGDMLMWSCNDTDLAFASVLRRMKTDDEMENIWDEAYADMTFPAIIENIPAGIWTKNDPSKCQNDAPKYAPGTLMYVLFVVINVRKL</sequence>
<accession>N6UC02</accession>
<feature type="non-terminal residue" evidence="2">
    <location>
        <position position="1"/>
    </location>
</feature>
<dbReference type="Proteomes" id="UP000019118">
    <property type="component" value="Unassembled WGS sequence"/>
</dbReference>
<evidence type="ECO:0008006" key="5">
    <source>
        <dbReference type="Google" id="ProtNLM"/>
    </source>
</evidence>
<proteinExistence type="predicted"/>
<evidence type="ECO:0000313" key="2">
    <source>
        <dbReference type="EMBL" id="ENN78161.1"/>
    </source>
</evidence>
<dbReference type="AlphaFoldDB" id="N6UC02"/>
<protein>
    <recommendedName>
        <fullName evidence="5">Lipocalin/cytosolic fatty-acid binding domain-containing protein</fullName>
    </recommendedName>
</protein>
<dbReference type="OrthoDB" id="6777655at2759"/>